<name>C8S2A6_9RHOB</name>
<evidence type="ECO:0000313" key="2">
    <source>
        <dbReference type="EMBL" id="EEW24777.1"/>
    </source>
</evidence>
<comment type="caution">
    <text evidence="2">The sequence shown here is derived from an EMBL/GenBank/DDBJ whole genome shotgun (WGS) entry which is preliminary data.</text>
</comment>
<dbReference type="AlphaFoldDB" id="C8S2A6"/>
<sequence>MKRIALMLSVVALVSACQTQEEQMVGGAAAGAAVGALVTPGNPVKGALIGGAVGLAAGTLLGRDQYGRCVYQRRDGSRYTAAC</sequence>
<keyword evidence="3" id="KW-1185">Reference proteome</keyword>
<dbReference type="RefSeq" id="WP_008030912.1">
    <property type="nucleotide sequence ID" value="NZ_ACYY01000014.1"/>
</dbReference>
<protein>
    <recommendedName>
        <fullName evidence="1">YMGG-like Gly-zipper domain-containing protein</fullName>
    </recommendedName>
</protein>
<feature type="domain" description="YMGG-like Gly-zipper" evidence="1">
    <location>
        <begin position="24"/>
        <end position="63"/>
    </location>
</feature>
<reference evidence="2 3" key="1">
    <citation type="submission" date="2009-08" db="EMBL/GenBank/DDBJ databases">
        <title>The draft genome of Rhodobacter sp. SW2.</title>
        <authorList>
            <consortium name="US DOE Joint Genome Institute (JGI-PGF)"/>
            <person name="Lucas S."/>
            <person name="Copeland A."/>
            <person name="Lapidus A."/>
            <person name="Glavina del Rio T."/>
            <person name="Tice H."/>
            <person name="Bruce D."/>
            <person name="Goodwin L."/>
            <person name="Pitluck S."/>
            <person name="Larimer F."/>
            <person name="Land M.L."/>
            <person name="Hauser L."/>
            <person name="Emerson D."/>
        </authorList>
    </citation>
    <scope>NUCLEOTIDE SEQUENCE [LARGE SCALE GENOMIC DNA]</scope>
    <source>
        <strain evidence="2 3">SW2</strain>
    </source>
</reference>
<dbReference type="STRING" id="371731.Rsw2DRAFT_2184"/>
<organism evidence="2 3">
    <name type="scientific">Rhodobacter ferrooxidans</name>
    <dbReference type="NCBI Taxonomy" id="371731"/>
    <lineage>
        <taxon>Bacteria</taxon>
        <taxon>Pseudomonadati</taxon>
        <taxon>Pseudomonadota</taxon>
        <taxon>Alphaproteobacteria</taxon>
        <taxon>Rhodobacterales</taxon>
        <taxon>Rhodobacter group</taxon>
        <taxon>Rhodobacter</taxon>
    </lineage>
</organism>
<accession>C8S2A6</accession>
<dbReference type="Pfam" id="PF13441">
    <property type="entry name" value="Gly-zipper_YMGG"/>
    <property type="match status" value="1"/>
</dbReference>
<gene>
    <name evidence="2" type="ORF">Rsw2DRAFT_2184</name>
</gene>
<evidence type="ECO:0000259" key="1">
    <source>
        <dbReference type="Pfam" id="PF13441"/>
    </source>
</evidence>
<evidence type="ECO:0000313" key="3">
    <source>
        <dbReference type="Proteomes" id="UP000010121"/>
    </source>
</evidence>
<dbReference type="Proteomes" id="UP000010121">
    <property type="component" value="Unassembled WGS sequence"/>
</dbReference>
<dbReference type="EMBL" id="ACYY01000014">
    <property type="protein sequence ID" value="EEW24777.1"/>
    <property type="molecule type" value="Genomic_DNA"/>
</dbReference>
<proteinExistence type="predicted"/>
<dbReference type="eggNOG" id="ENOG5030UM1">
    <property type="taxonomic scope" value="Bacteria"/>
</dbReference>
<dbReference type="InterPro" id="IPR027367">
    <property type="entry name" value="Gly-zipper_YMGG"/>
</dbReference>
<dbReference type="PROSITE" id="PS51257">
    <property type="entry name" value="PROKAR_LIPOPROTEIN"/>
    <property type="match status" value="1"/>
</dbReference>